<evidence type="ECO:0000256" key="1">
    <source>
        <dbReference type="SAM" id="Coils"/>
    </source>
</evidence>
<protein>
    <submittedName>
        <fullName evidence="3">Uncharacterized protein</fullName>
    </submittedName>
</protein>
<accession>A0A7J6RTA4</accession>
<feature type="region of interest" description="Disordered" evidence="2">
    <location>
        <begin position="459"/>
        <end position="556"/>
    </location>
</feature>
<feature type="coiled-coil region" evidence="1">
    <location>
        <begin position="1224"/>
        <end position="1251"/>
    </location>
</feature>
<dbReference type="GO" id="GO:0000146">
    <property type="term" value="F:microfilament motor activity"/>
    <property type="evidence" value="ECO:0007669"/>
    <property type="project" value="TreeGrafter"/>
</dbReference>
<feature type="compositionally biased region" description="Basic residues" evidence="2">
    <location>
        <begin position="535"/>
        <end position="544"/>
    </location>
</feature>
<feature type="compositionally biased region" description="Basic and acidic residues" evidence="2">
    <location>
        <begin position="467"/>
        <end position="533"/>
    </location>
</feature>
<dbReference type="GO" id="GO:0051015">
    <property type="term" value="F:actin filament binding"/>
    <property type="evidence" value="ECO:0007669"/>
    <property type="project" value="TreeGrafter"/>
</dbReference>
<keyword evidence="4" id="KW-1185">Reference proteome</keyword>
<feature type="coiled-coil region" evidence="1">
    <location>
        <begin position="915"/>
        <end position="942"/>
    </location>
</feature>
<feature type="coiled-coil region" evidence="1">
    <location>
        <begin position="575"/>
        <end position="624"/>
    </location>
</feature>
<organism evidence="3 4">
    <name type="scientific">Perkinsus olseni</name>
    <name type="common">Perkinsus atlanticus</name>
    <dbReference type="NCBI Taxonomy" id="32597"/>
    <lineage>
        <taxon>Eukaryota</taxon>
        <taxon>Sar</taxon>
        <taxon>Alveolata</taxon>
        <taxon>Perkinsozoa</taxon>
        <taxon>Perkinsea</taxon>
        <taxon>Perkinsida</taxon>
        <taxon>Perkinsidae</taxon>
        <taxon>Perkinsus</taxon>
    </lineage>
</organism>
<feature type="coiled-coil region" evidence="1">
    <location>
        <begin position="666"/>
        <end position="776"/>
    </location>
</feature>
<evidence type="ECO:0000313" key="4">
    <source>
        <dbReference type="Proteomes" id="UP000553632"/>
    </source>
</evidence>
<keyword evidence="1" id="KW-0175">Coiled coil</keyword>
<feature type="region of interest" description="Disordered" evidence="2">
    <location>
        <begin position="1072"/>
        <end position="1108"/>
    </location>
</feature>
<comment type="caution">
    <text evidence="3">The sequence shown here is derived from an EMBL/GenBank/DDBJ whole genome shotgun (WGS) entry which is preliminary data.</text>
</comment>
<feature type="region of interest" description="Disordered" evidence="2">
    <location>
        <begin position="1455"/>
        <end position="1511"/>
    </location>
</feature>
<reference evidence="3 4" key="1">
    <citation type="submission" date="2020-04" db="EMBL/GenBank/DDBJ databases">
        <title>Perkinsus olseni comparative genomics.</title>
        <authorList>
            <person name="Bogema D.R."/>
        </authorList>
    </citation>
    <scope>NUCLEOTIDE SEQUENCE [LARGE SCALE GENOMIC DNA]</scope>
    <source>
        <strain evidence="3 4">ATCC PRA-207</strain>
    </source>
</reference>
<evidence type="ECO:0000256" key="2">
    <source>
        <dbReference type="SAM" id="MobiDB-lite"/>
    </source>
</evidence>
<evidence type="ECO:0000313" key="3">
    <source>
        <dbReference type="EMBL" id="KAF4723974.1"/>
    </source>
</evidence>
<dbReference type="Proteomes" id="UP000553632">
    <property type="component" value="Unassembled WGS sequence"/>
</dbReference>
<feature type="coiled-coil region" evidence="1">
    <location>
        <begin position="827"/>
        <end position="883"/>
    </location>
</feature>
<feature type="compositionally biased region" description="Basic and acidic residues" evidence="2">
    <location>
        <begin position="1089"/>
        <end position="1108"/>
    </location>
</feature>
<dbReference type="GO" id="GO:0032982">
    <property type="term" value="C:myosin filament"/>
    <property type="evidence" value="ECO:0007669"/>
    <property type="project" value="TreeGrafter"/>
</dbReference>
<dbReference type="PANTHER" id="PTHR45615:SF40">
    <property type="entry name" value="MYOSIN HEAVY CHAIN, NON-MUSCLE"/>
    <property type="match status" value="1"/>
</dbReference>
<dbReference type="GO" id="GO:0005737">
    <property type="term" value="C:cytoplasm"/>
    <property type="evidence" value="ECO:0007669"/>
    <property type="project" value="TreeGrafter"/>
</dbReference>
<proteinExistence type="predicted"/>
<name>A0A7J6RTA4_PEROL</name>
<gene>
    <name evidence="3" type="ORF">FOZ63_033584</name>
</gene>
<feature type="coiled-coil region" evidence="1">
    <location>
        <begin position="94"/>
        <end position="230"/>
    </location>
</feature>
<dbReference type="GO" id="GO:0016460">
    <property type="term" value="C:myosin II complex"/>
    <property type="evidence" value="ECO:0007669"/>
    <property type="project" value="TreeGrafter"/>
</dbReference>
<dbReference type="PANTHER" id="PTHR45615">
    <property type="entry name" value="MYOSIN HEAVY CHAIN, NON-MUSCLE"/>
    <property type="match status" value="1"/>
</dbReference>
<dbReference type="EMBL" id="JABANO010023170">
    <property type="protein sequence ID" value="KAF4723974.1"/>
    <property type="molecule type" value="Genomic_DNA"/>
</dbReference>
<feature type="compositionally biased region" description="Polar residues" evidence="2">
    <location>
        <begin position="1475"/>
        <end position="1484"/>
    </location>
</feature>
<sequence>MQEGSERSSIGSSSGRIRAPHYRMAERIVMDRQDETVEVLKSISAHASLPDHHLSEEIYAEGTRINGLYDEARQLEDAAAKRTRLFTEKLSRLEEELRRTILEATENSNMYEARIRILEEEVSRLKALLMASERQSSELAGENAQLKEEVTGHKMEAESLTAKTHEHKAEIESITKLLEHDKGRCKDLETQIIDLEELRAEERSRDIARIRELERSLEAARRKAEELTGRLNEPRYTEGPNVGTQADFPDPQMVNECERLKNLLKRVSEGGYVDGFLSGVSGNRSGDCEFRLPTDWSSRPYAVEVEVSIDHTQWSAAGMLQLGDGSVKGCSPTDGDVPLDLLMIADRTGEEVAGHFIMSLSDRGLFTIRLQKNHHEWHLRVRLRYGSRVPQLERLLKAAGKDNSKLQADVASRRDLERALESARAECGVLAGERDSLREELRKVKAALAAERDTNKRLEQGGAELEATAKSRVEAERRRGDTLLREIDDLKRKQQGHHRAEPGPAGKRDGEHHGRAGDAAEVKRLREEVEMLRSSKSHPAHHHKAEMLSPTREAPRITFTREGSSASADTGDSTIYVLQSEIERLRDELNAYESGWAPDLAALLADARHRATRAEMEVAELEAVLKSRGVRLAGASCTAVTCRQLGDGLYDDGAGVIQISGLTPMLEGERRRADLAEGEVRRLKEEIRRSQVDSTGQKLRAVAVAFQEYGGGNYAMTRRAEAAEEELRRLKREITRYQRSESPDLASALESERRRADKLEREVARMMDETHRLRGSHSAAGGENPRAEYAEAELRQLREDFVGISDLGLPKTGPSQAVLMRREQLSAERTEGEIRRLHDALEAFEQGHKPDLARIIDQERERAARAEAEVGRLREELRRHEVTRASAEIGHGTSRSEVSVSEQADAECLDIAPALDAERRRAERAEAEVLQLIEDLRAVQAGGSCPLGPILDDERHRAENAEMEVCRLQRELCELRNLNLSSGQPEGFDMVLHLQQHIQVLRNDLDRALRDRYEASRNLEDLLSFMLDSRLTSAHSFLNKRVNFSDNKENSRDRNTARALLKSWVDVQDESAKLEVGPKSSRWPTDTGALHDDQTRRPDRTPQHDRPSRIIKRHGIAKLSELCVARGTDDRDAALAVRVLQRLSNPAAQPMGKSSTKIHSRDPKAIPVFDDTVYSMEARRRDREVKRRVSVNARQSTQGPLQAMAPPELTSEINASQDTTLDDRRILEIARAQVRRELEELRGRREAEAKALTASFTRGGRQTLGRTTKHRVEVRAECRRRMRSPTAPSNGRASWIPARRDPVNERDERQYARWQRTVENLVSTISLWEQRQGRILVRKGFKELLRATVDWKLLTAKTRGMQSRLVKGKRFHAWLNETRSIMWHRMERAREELRVTDMARWHASQVLRRVWRRWRTVAAQRLVASEIICAGALIMIAPLRVHEPGQLHARVAAALSRRPEVSPSPRELEGVRVSNRPTSGSTEHTTPRKSSREEGAPRRKRKYSAEEASQAVPPFTAETPVTLCPVIFRVPTVRRKATPLRTPPEVLRMYERAQHSRCSKLSREERRAEQHRMTIADEASRETNEEWRRHEHMKLRRLRRQAIGRNRAVIMDKLRLAGSSWARATLRKGLGGFIEAVEERRFRELKADRWYLTVIRLKSIKAFTMWSEDFRRLSAVASKFEKENILRHVLTMLKEAAAAAREDRVRCCTFAIRHSRSLRMTRAWLRVATEAHKAKCRTAGARARGCMLRKAIDSWKALPSIECFEREVEARKSELWNKSLLCVFSGVTGPVILEEAFLGEWDLQQREGFVQR</sequence>